<gene>
    <name evidence="1" type="ORF">GM661_00590</name>
</gene>
<organism evidence="1 2">
    <name type="scientific">Iocasia fonsfrigidae</name>
    <dbReference type="NCBI Taxonomy" id="2682810"/>
    <lineage>
        <taxon>Bacteria</taxon>
        <taxon>Bacillati</taxon>
        <taxon>Bacillota</taxon>
        <taxon>Clostridia</taxon>
        <taxon>Halanaerobiales</taxon>
        <taxon>Halanaerobiaceae</taxon>
        <taxon>Iocasia</taxon>
    </lineage>
</organism>
<dbReference type="EMBL" id="CP046640">
    <property type="protein sequence ID" value="QTL96571.1"/>
    <property type="molecule type" value="Genomic_DNA"/>
</dbReference>
<keyword evidence="2" id="KW-1185">Reference proteome</keyword>
<dbReference type="AlphaFoldDB" id="A0A8A7K5I3"/>
<accession>A0A8A7K5I3</accession>
<dbReference type="KEGG" id="ifn:GM661_00590"/>
<dbReference type="RefSeq" id="WP_230868289.1">
    <property type="nucleotide sequence ID" value="NZ_CP046640.1"/>
</dbReference>
<dbReference type="Proteomes" id="UP000665020">
    <property type="component" value="Chromosome"/>
</dbReference>
<reference evidence="1" key="1">
    <citation type="submission" date="2019-12" db="EMBL/GenBank/DDBJ databases">
        <authorList>
            <person name="zhang j."/>
            <person name="sun C.M."/>
        </authorList>
    </citation>
    <scope>NUCLEOTIDE SEQUENCE</scope>
    <source>
        <strain evidence="1">NS-1</strain>
    </source>
</reference>
<name>A0A8A7K5I3_9FIRM</name>
<proteinExistence type="predicted"/>
<evidence type="ECO:0000313" key="2">
    <source>
        <dbReference type="Proteomes" id="UP000665020"/>
    </source>
</evidence>
<protein>
    <submittedName>
        <fullName evidence="1">Uncharacterized protein</fullName>
    </submittedName>
</protein>
<evidence type="ECO:0000313" key="1">
    <source>
        <dbReference type="EMBL" id="QTL96571.1"/>
    </source>
</evidence>
<sequence length="224" mass="24649">MNKLEEYLNRLPDVFLKITDSNLGKFLQIFVDEISQIEKAKDNVEEISSLENAYGKSLDLHGANVGQLRGRAHDELYKLLIRSKIQSNLSGGDVNSIIDYIVTLLQINRDDIEIIEPDWSAISYEPASFEVRVTAGVLSNLLVAIDQFTSVLNRLAAAGVRPYLSGKGTFALADEPQFDEQGNYIPVIDEDDSDGLGGFSDENQEIGGTLGAVYQPPDEAEPLV</sequence>